<dbReference type="InterPro" id="IPR011006">
    <property type="entry name" value="CheY-like_superfamily"/>
</dbReference>
<keyword evidence="2" id="KW-0902">Two-component regulatory system</keyword>
<keyword evidence="6" id="KW-1185">Reference proteome</keyword>
<dbReference type="Gene3D" id="3.40.50.2300">
    <property type="match status" value="1"/>
</dbReference>
<dbReference type="AlphaFoldDB" id="A0A1Y6D4L5"/>
<evidence type="ECO:0000256" key="2">
    <source>
        <dbReference type="ARBA" id="ARBA00023012"/>
    </source>
</evidence>
<dbReference type="Proteomes" id="UP000192923">
    <property type="component" value="Unassembled WGS sequence"/>
</dbReference>
<name>A0A1Y6D4L5_9GAMM</name>
<dbReference type="CDD" id="cd00156">
    <property type="entry name" value="REC"/>
    <property type="match status" value="1"/>
</dbReference>
<dbReference type="STRING" id="1760988.SAMN02949497_0101"/>
<sequence>MQIGVDSNKAVDNKRVFVVDNDEIMSAALQFMLHDENETHEIPDLEAVYRKAVDWKPDLIFLGISIVKEKGVGVLAEIRSKISNLKIVMVADSATDPLAQECLRNGANSILAKPLTIEKARQKVDAQLGRSVKLSIPVQVM</sequence>
<dbReference type="SUPFAM" id="SSF52172">
    <property type="entry name" value="CheY-like"/>
    <property type="match status" value="1"/>
</dbReference>
<organism evidence="5 6">
    <name type="scientific">Methylomagnum ishizawai</name>
    <dbReference type="NCBI Taxonomy" id="1760988"/>
    <lineage>
        <taxon>Bacteria</taxon>
        <taxon>Pseudomonadati</taxon>
        <taxon>Pseudomonadota</taxon>
        <taxon>Gammaproteobacteria</taxon>
        <taxon>Methylococcales</taxon>
        <taxon>Methylococcaceae</taxon>
        <taxon>Methylomagnum</taxon>
    </lineage>
</organism>
<evidence type="ECO:0000259" key="4">
    <source>
        <dbReference type="PROSITE" id="PS50110"/>
    </source>
</evidence>
<gene>
    <name evidence="5" type="ORF">SAMN02949497_0101</name>
</gene>
<reference evidence="5 6" key="1">
    <citation type="submission" date="2016-12" db="EMBL/GenBank/DDBJ databases">
        <authorList>
            <person name="Song W.-J."/>
            <person name="Kurnit D.M."/>
        </authorList>
    </citation>
    <scope>NUCLEOTIDE SEQUENCE [LARGE SCALE GENOMIC DNA]</scope>
    <source>
        <strain evidence="5 6">175</strain>
    </source>
</reference>
<proteinExistence type="predicted"/>
<evidence type="ECO:0000313" key="5">
    <source>
        <dbReference type="EMBL" id="SMF97531.1"/>
    </source>
</evidence>
<feature type="domain" description="Response regulatory" evidence="4">
    <location>
        <begin position="15"/>
        <end position="128"/>
    </location>
</feature>
<evidence type="ECO:0000313" key="6">
    <source>
        <dbReference type="Proteomes" id="UP000192923"/>
    </source>
</evidence>
<accession>A0A1Y6D4L5</accession>
<dbReference type="Pfam" id="PF00072">
    <property type="entry name" value="Response_reg"/>
    <property type="match status" value="1"/>
</dbReference>
<comment type="caution">
    <text evidence="3">Lacks conserved residue(s) required for the propagation of feature annotation.</text>
</comment>
<dbReference type="PANTHER" id="PTHR44591:SF14">
    <property type="entry name" value="PROTEIN PILG"/>
    <property type="match status" value="1"/>
</dbReference>
<dbReference type="GO" id="GO:0000160">
    <property type="term" value="P:phosphorelay signal transduction system"/>
    <property type="evidence" value="ECO:0007669"/>
    <property type="project" value="UniProtKB-KW"/>
</dbReference>
<dbReference type="PROSITE" id="PS50110">
    <property type="entry name" value="RESPONSE_REGULATORY"/>
    <property type="match status" value="1"/>
</dbReference>
<dbReference type="EMBL" id="FXAM01000003">
    <property type="protein sequence ID" value="SMF97531.1"/>
    <property type="molecule type" value="Genomic_DNA"/>
</dbReference>
<keyword evidence="1" id="KW-0597">Phosphoprotein</keyword>
<dbReference type="InterPro" id="IPR001789">
    <property type="entry name" value="Sig_transdc_resp-reg_receiver"/>
</dbReference>
<evidence type="ECO:0000256" key="3">
    <source>
        <dbReference type="PROSITE-ProRule" id="PRU00169"/>
    </source>
</evidence>
<dbReference type="OrthoDB" id="8563041at2"/>
<protein>
    <submittedName>
        <fullName evidence="5">Response regulator receiver domain-containing protein</fullName>
    </submittedName>
</protein>
<dbReference type="InterPro" id="IPR050595">
    <property type="entry name" value="Bact_response_regulator"/>
</dbReference>
<dbReference type="RefSeq" id="WP_085216560.1">
    <property type="nucleotide sequence ID" value="NZ_FXAM01000003.1"/>
</dbReference>
<dbReference type="SMART" id="SM00448">
    <property type="entry name" value="REC"/>
    <property type="match status" value="1"/>
</dbReference>
<evidence type="ECO:0000256" key="1">
    <source>
        <dbReference type="ARBA" id="ARBA00022553"/>
    </source>
</evidence>
<dbReference type="PANTHER" id="PTHR44591">
    <property type="entry name" value="STRESS RESPONSE REGULATOR PROTEIN 1"/>
    <property type="match status" value="1"/>
</dbReference>